<keyword evidence="2" id="KW-1185">Reference proteome</keyword>
<sequence length="70" mass="7470">MLLRRYTAVGDGIRAKAAGGRMTLLLDPFGLRAFISAASAVWLGAISSTSRRYSCSLSRYSSIRMVAVAA</sequence>
<organism evidence="1 2">
    <name type="scientific">Salinibacterium xinjiangense</name>
    <dbReference type="NCBI Taxonomy" id="386302"/>
    <lineage>
        <taxon>Bacteria</taxon>
        <taxon>Bacillati</taxon>
        <taxon>Actinomycetota</taxon>
        <taxon>Actinomycetes</taxon>
        <taxon>Micrococcales</taxon>
        <taxon>Microbacteriaceae</taxon>
        <taxon>Salinibacterium</taxon>
    </lineage>
</organism>
<dbReference type="Proteomes" id="UP000219440">
    <property type="component" value="Unassembled WGS sequence"/>
</dbReference>
<protein>
    <submittedName>
        <fullName evidence="1">Uncharacterized protein</fullName>
    </submittedName>
</protein>
<name>A0A2C8Z697_9MICO</name>
<evidence type="ECO:0000313" key="1">
    <source>
        <dbReference type="EMBL" id="SOE59316.1"/>
    </source>
</evidence>
<dbReference type="AlphaFoldDB" id="A0A2C8Z697"/>
<gene>
    <name evidence="1" type="ORF">SAMN06296378_0921</name>
</gene>
<reference evidence="1 2" key="1">
    <citation type="submission" date="2017-09" db="EMBL/GenBank/DDBJ databases">
        <authorList>
            <person name="Ehlers B."/>
            <person name="Leendertz F.H."/>
        </authorList>
    </citation>
    <scope>NUCLEOTIDE SEQUENCE [LARGE SCALE GENOMIC DNA]</scope>
    <source>
        <strain evidence="1 2">CGMCC 1.05381</strain>
    </source>
</reference>
<dbReference type="EMBL" id="OCST01000002">
    <property type="protein sequence ID" value="SOE59316.1"/>
    <property type="molecule type" value="Genomic_DNA"/>
</dbReference>
<evidence type="ECO:0000313" key="2">
    <source>
        <dbReference type="Proteomes" id="UP000219440"/>
    </source>
</evidence>
<accession>A0A2C8Z697</accession>
<proteinExistence type="predicted"/>